<feature type="compositionally biased region" description="Low complexity" evidence="1">
    <location>
        <begin position="29"/>
        <end position="42"/>
    </location>
</feature>
<dbReference type="KEGG" id="cphy:B5808_08090"/>
<accession>A0A1X9LL21</accession>
<organism evidence="2 3">
    <name type="scientific">Cnuibacter physcomitrellae</name>
    <dbReference type="NCBI Taxonomy" id="1619308"/>
    <lineage>
        <taxon>Bacteria</taxon>
        <taxon>Bacillati</taxon>
        <taxon>Actinomycetota</taxon>
        <taxon>Actinomycetes</taxon>
        <taxon>Micrococcales</taxon>
        <taxon>Microbacteriaceae</taxon>
        <taxon>Cnuibacter</taxon>
    </lineage>
</organism>
<proteinExistence type="predicted"/>
<protein>
    <submittedName>
        <fullName evidence="2">Uncharacterized protein</fullName>
    </submittedName>
</protein>
<dbReference type="EMBL" id="CP020715">
    <property type="protein sequence ID" value="ARJ05172.1"/>
    <property type="molecule type" value="Genomic_DNA"/>
</dbReference>
<reference evidence="2 3" key="1">
    <citation type="submission" date="2017-04" db="EMBL/GenBank/DDBJ databases">
        <authorList>
            <person name="Afonso C.L."/>
            <person name="Miller P.J."/>
            <person name="Scott M.A."/>
            <person name="Spackman E."/>
            <person name="Goraichik I."/>
            <person name="Dimitrov K.M."/>
            <person name="Suarez D.L."/>
            <person name="Swayne D.E."/>
        </authorList>
    </citation>
    <scope>NUCLEOTIDE SEQUENCE [LARGE SCALE GENOMIC DNA]</scope>
    <source>
        <strain evidence="3">XA(T)</strain>
    </source>
</reference>
<keyword evidence="3" id="KW-1185">Reference proteome</keyword>
<sequence>MLVQHEDKHGARCEGSGQAPAPVAVRAPSTRAAGGSSRSGTAKAKDASPATKGGMKVSRVEVDPEELKARQERIAQAREERARAARERNATGLSYFDEPGGR</sequence>
<name>A0A1X9LL21_9MICO</name>
<dbReference type="RefSeq" id="WP_085019310.1">
    <property type="nucleotide sequence ID" value="NZ_BMHD01000001.1"/>
</dbReference>
<evidence type="ECO:0000313" key="3">
    <source>
        <dbReference type="Proteomes" id="UP000192775"/>
    </source>
</evidence>
<feature type="compositionally biased region" description="Basic and acidic residues" evidence="1">
    <location>
        <begin position="58"/>
        <end position="89"/>
    </location>
</feature>
<feature type="region of interest" description="Disordered" evidence="1">
    <location>
        <begin position="1"/>
        <end position="102"/>
    </location>
</feature>
<dbReference type="AlphaFoldDB" id="A0A1X9LL21"/>
<dbReference type="STRING" id="1619308.B5808_08090"/>
<gene>
    <name evidence="2" type="ORF">B5808_08090</name>
</gene>
<evidence type="ECO:0000256" key="1">
    <source>
        <dbReference type="SAM" id="MobiDB-lite"/>
    </source>
</evidence>
<feature type="compositionally biased region" description="Basic and acidic residues" evidence="1">
    <location>
        <begin position="1"/>
        <end position="12"/>
    </location>
</feature>
<dbReference type="Proteomes" id="UP000192775">
    <property type="component" value="Chromosome"/>
</dbReference>
<evidence type="ECO:0000313" key="2">
    <source>
        <dbReference type="EMBL" id="ARJ05172.1"/>
    </source>
</evidence>